<dbReference type="OrthoDB" id="498125at2759"/>
<dbReference type="Proteomes" id="UP000217199">
    <property type="component" value="Unassembled WGS sequence"/>
</dbReference>
<feature type="binding site" evidence="6">
    <location>
        <position position="135"/>
    </location>
    <ligand>
        <name>Mg(2+)</name>
        <dbReference type="ChEBI" id="CHEBI:18420"/>
        <label>1</label>
    </ligand>
</feature>
<keyword evidence="2 6" id="KW-0479">Metal-binding</keyword>
<dbReference type="GO" id="GO:0008081">
    <property type="term" value="F:phosphoric diester hydrolase activity"/>
    <property type="evidence" value="ECO:0007669"/>
    <property type="project" value="TreeGrafter"/>
</dbReference>
<dbReference type="GO" id="GO:0003906">
    <property type="term" value="F:DNA-(apurinic or apyrimidinic site) endonuclease activity"/>
    <property type="evidence" value="ECO:0007669"/>
    <property type="project" value="TreeGrafter"/>
</dbReference>
<evidence type="ECO:0000256" key="1">
    <source>
        <dbReference type="ARBA" id="ARBA00007092"/>
    </source>
</evidence>
<feature type="site" description="Important for catalytic activity" evidence="7">
    <location>
        <position position="334"/>
    </location>
</feature>
<evidence type="ECO:0000256" key="6">
    <source>
        <dbReference type="PIRSR" id="PIRSR604808-2"/>
    </source>
</evidence>
<dbReference type="PANTHER" id="PTHR22748">
    <property type="entry name" value="AP ENDONUCLEASE"/>
    <property type="match status" value="1"/>
</dbReference>
<accession>A0A286UWP7</accession>
<protein>
    <recommendedName>
        <fullName evidence="8">DNA-(apurinic or apyrimidinic site) endonuclease</fullName>
        <ecNumber evidence="8">3.1.-.-</ecNumber>
    </recommendedName>
</protein>
<keyword evidence="4 6" id="KW-0460">Magnesium</keyword>
<evidence type="ECO:0000256" key="7">
    <source>
        <dbReference type="PIRSR" id="PIRSR604808-3"/>
    </source>
</evidence>
<organism evidence="11 12">
    <name type="scientific">Pyrrhoderma noxium</name>
    <dbReference type="NCBI Taxonomy" id="2282107"/>
    <lineage>
        <taxon>Eukaryota</taxon>
        <taxon>Fungi</taxon>
        <taxon>Dikarya</taxon>
        <taxon>Basidiomycota</taxon>
        <taxon>Agaricomycotina</taxon>
        <taxon>Agaricomycetes</taxon>
        <taxon>Hymenochaetales</taxon>
        <taxon>Hymenochaetaceae</taxon>
        <taxon>Pyrrhoderma</taxon>
    </lineage>
</organism>
<dbReference type="GO" id="GO:0046872">
    <property type="term" value="F:metal ion binding"/>
    <property type="evidence" value="ECO:0007669"/>
    <property type="project" value="UniProtKB-KW"/>
</dbReference>
<dbReference type="NCBIfam" id="TIGR00633">
    <property type="entry name" value="xth"/>
    <property type="match status" value="1"/>
</dbReference>
<comment type="similarity">
    <text evidence="1 8">Belongs to the DNA repair enzymes AP/ExoA family.</text>
</comment>
<dbReference type="Gene3D" id="3.60.10.10">
    <property type="entry name" value="Endonuclease/exonuclease/phosphatase"/>
    <property type="match status" value="1"/>
</dbReference>
<feature type="binding site" evidence="6">
    <location>
        <position position="248"/>
    </location>
    <ligand>
        <name>Mg(2+)</name>
        <dbReference type="ChEBI" id="CHEBI:18420"/>
        <label>1</label>
    </ligand>
</feature>
<dbReference type="GO" id="GO:0008311">
    <property type="term" value="F:double-stranded DNA 3'-5' DNA exonuclease activity"/>
    <property type="evidence" value="ECO:0007669"/>
    <property type="project" value="TreeGrafter"/>
</dbReference>
<dbReference type="STRING" id="2282107.A0A286UWP7"/>
<feature type="domain" description="Endonuclease/exonuclease/phosphatase" evidence="10">
    <location>
        <begin position="104"/>
        <end position="361"/>
    </location>
</feature>
<evidence type="ECO:0000313" key="11">
    <source>
        <dbReference type="EMBL" id="PAV24029.1"/>
    </source>
</evidence>
<comment type="cofactor">
    <cofactor evidence="6 8">
        <name>Mg(2+)</name>
        <dbReference type="ChEBI" id="CHEBI:18420"/>
    </cofactor>
    <cofactor evidence="6 8">
        <name>Mn(2+)</name>
        <dbReference type="ChEBI" id="CHEBI:29035"/>
    </cofactor>
    <text evidence="6 8">Probably binds two magnesium or manganese ions per subunit.</text>
</comment>
<feature type="site" description="Interaction with DNA substrate" evidence="7">
    <location>
        <position position="361"/>
    </location>
</feature>
<dbReference type="GO" id="GO:0005634">
    <property type="term" value="C:nucleus"/>
    <property type="evidence" value="ECO:0007669"/>
    <property type="project" value="TreeGrafter"/>
</dbReference>
<feature type="active site" description="Proton acceptor" evidence="5">
    <location>
        <position position="361"/>
    </location>
</feature>
<dbReference type="InterPro" id="IPR005135">
    <property type="entry name" value="Endo/exonuclease/phosphatase"/>
</dbReference>
<evidence type="ECO:0000259" key="10">
    <source>
        <dbReference type="Pfam" id="PF03372"/>
    </source>
</evidence>
<proteinExistence type="inferred from homology"/>
<comment type="caution">
    <text evidence="11">The sequence shown here is derived from an EMBL/GenBank/DDBJ whole genome shotgun (WGS) entry which is preliminary data.</text>
</comment>
<evidence type="ECO:0000313" key="12">
    <source>
        <dbReference type="Proteomes" id="UP000217199"/>
    </source>
</evidence>
<keyword evidence="3" id="KW-0378">Hydrolase</keyword>
<dbReference type="NCBIfam" id="TIGR00195">
    <property type="entry name" value="exoDNase_III"/>
    <property type="match status" value="1"/>
</dbReference>
<feature type="region of interest" description="Disordered" evidence="9">
    <location>
        <begin position="34"/>
        <end position="89"/>
    </location>
</feature>
<feature type="binding site" evidence="6">
    <location>
        <position position="107"/>
    </location>
    <ligand>
        <name>Mg(2+)</name>
        <dbReference type="ChEBI" id="CHEBI:18420"/>
        <label>1</label>
    </ligand>
</feature>
<evidence type="ECO:0000256" key="9">
    <source>
        <dbReference type="SAM" id="MobiDB-lite"/>
    </source>
</evidence>
<sequence>MKLPIRARIIPFILNRRINICNYQRIMPSNRQIATNKRKASEDDHDEAGSTSNVKKVKPPPKSIKSGGASTTREGFAENGQPTNKTIPTEIHFPEKNADSVRIASWNVSGLAASLKKGFASYVEAEEADILILTETKTNEETTVEVLKKRYPHKYWAIASKKGYAGTAVFSKFEALSVTKDLPGHPDESAVSGRIVTLEFEKFYLIATYVTNAGQNLKTLKEKETWNEHFEQYVRDLDAKKPVIWVGDVNVAPTEKDLTHAKRNWNKTPGYTESETKAFARILDPSFESKESKEKENSQKLIDVWRHLHPDDQHYTYFSYRFDCRSKGLGWRLDMFVLSERLLDNVKMCEIRSEIYGASDHCPVVMEISGLL</sequence>
<dbReference type="PANTHER" id="PTHR22748:SF6">
    <property type="entry name" value="DNA-(APURINIC OR APYRIMIDINIC SITE) ENDONUCLEASE"/>
    <property type="match status" value="1"/>
</dbReference>
<evidence type="ECO:0000256" key="5">
    <source>
        <dbReference type="PIRSR" id="PIRSR604808-1"/>
    </source>
</evidence>
<keyword evidence="8" id="KW-0227">DNA damage</keyword>
<feature type="binding site" evidence="6">
    <location>
        <position position="250"/>
    </location>
    <ligand>
        <name>Mg(2+)</name>
        <dbReference type="ChEBI" id="CHEBI:18420"/>
        <label>1</label>
    </ligand>
</feature>
<keyword evidence="12" id="KW-1185">Reference proteome</keyword>
<feature type="binding site" evidence="6">
    <location>
        <position position="361"/>
    </location>
    <ligand>
        <name>Mg(2+)</name>
        <dbReference type="ChEBI" id="CHEBI:18420"/>
        <label>1</label>
    </ligand>
</feature>
<dbReference type="CDD" id="cd09087">
    <property type="entry name" value="Ape1-like_AP-endo"/>
    <property type="match status" value="1"/>
</dbReference>
<name>A0A286UWP7_9AGAM</name>
<evidence type="ECO:0000256" key="3">
    <source>
        <dbReference type="ARBA" id="ARBA00022801"/>
    </source>
</evidence>
<dbReference type="AlphaFoldDB" id="A0A286UWP7"/>
<keyword evidence="6" id="KW-0464">Manganese</keyword>
<dbReference type="Pfam" id="PF03372">
    <property type="entry name" value="Exo_endo_phos"/>
    <property type="match status" value="1"/>
</dbReference>
<dbReference type="EMBL" id="NBII01000001">
    <property type="protein sequence ID" value="PAV24029.1"/>
    <property type="molecule type" value="Genomic_DNA"/>
</dbReference>
<dbReference type="SUPFAM" id="SSF56219">
    <property type="entry name" value="DNase I-like"/>
    <property type="match status" value="1"/>
</dbReference>
<dbReference type="InParanoid" id="A0A286UWP7"/>
<dbReference type="EC" id="3.1.-.-" evidence="8"/>
<feature type="site" description="Transition state stabilizer" evidence="7">
    <location>
        <position position="250"/>
    </location>
</feature>
<keyword evidence="8" id="KW-0234">DNA repair</keyword>
<gene>
    <name evidence="11" type="ORF">PNOK_0109700</name>
</gene>
<dbReference type="InterPro" id="IPR036691">
    <property type="entry name" value="Endo/exonu/phosph_ase_sf"/>
</dbReference>
<dbReference type="PROSITE" id="PS51435">
    <property type="entry name" value="AP_NUCLEASE_F1_4"/>
    <property type="match status" value="1"/>
</dbReference>
<feature type="active site" description="Proton donor/acceptor" evidence="5">
    <location>
        <position position="248"/>
    </location>
</feature>
<feature type="active site" evidence="5">
    <location>
        <position position="209"/>
    </location>
</feature>
<feature type="binding site" evidence="6">
    <location>
        <position position="360"/>
    </location>
    <ligand>
        <name>Mg(2+)</name>
        <dbReference type="ChEBI" id="CHEBI:18420"/>
        <label>1</label>
    </ligand>
</feature>
<dbReference type="InterPro" id="IPR004808">
    <property type="entry name" value="AP_endonuc_1"/>
</dbReference>
<dbReference type="GO" id="GO:0006284">
    <property type="term" value="P:base-excision repair"/>
    <property type="evidence" value="ECO:0007669"/>
    <property type="project" value="TreeGrafter"/>
</dbReference>
<evidence type="ECO:0000256" key="8">
    <source>
        <dbReference type="RuleBase" id="RU362131"/>
    </source>
</evidence>
<evidence type="ECO:0000256" key="2">
    <source>
        <dbReference type="ARBA" id="ARBA00022723"/>
    </source>
</evidence>
<reference evidence="11 12" key="1">
    <citation type="journal article" date="2017" name="Mol. Ecol.">
        <title>Comparative and population genomic landscape of Phellinus noxius: A hypervariable fungus causing root rot in trees.</title>
        <authorList>
            <person name="Chung C.L."/>
            <person name="Lee T.J."/>
            <person name="Akiba M."/>
            <person name="Lee H.H."/>
            <person name="Kuo T.H."/>
            <person name="Liu D."/>
            <person name="Ke H.M."/>
            <person name="Yokoi T."/>
            <person name="Roa M.B."/>
            <person name="Lu M.J."/>
            <person name="Chang Y.Y."/>
            <person name="Ann P.J."/>
            <person name="Tsai J.N."/>
            <person name="Chen C.Y."/>
            <person name="Tzean S.S."/>
            <person name="Ota Y."/>
            <person name="Hattori T."/>
            <person name="Sahashi N."/>
            <person name="Liou R.F."/>
            <person name="Kikuchi T."/>
            <person name="Tsai I.J."/>
        </authorList>
    </citation>
    <scope>NUCLEOTIDE SEQUENCE [LARGE SCALE GENOMIC DNA]</scope>
    <source>
        <strain evidence="11 12">FFPRI411160</strain>
    </source>
</reference>
<evidence type="ECO:0000256" key="4">
    <source>
        <dbReference type="ARBA" id="ARBA00022842"/>
    </source>
</evidence>